<proteinExistence type="predicted"/>
<protein>
    <submittedName>
        <fullName evidence="3">Uncharacterized protein</fullName>
    </submittedName>
</protein>
<accession>A0A813DC38</accession>
<evidence type="ECO:0000313" key="4">
    <source>
        <dbReference type="Proteomes" id="UP000654075"/>
    </source>
</evidence>
<dbReference type="PANTHER" id="PTHR12854">
    <property type="entry name" value="ATAXIN 2-RELATED"/>
    <property type="match status" value="1"/>
</dbReference>
<feature type="compositionally biased region" description="Polar residues" evidence="2">
    <location>
        <begin position="138"/>
        <end position="151"/>
    </location>
</feature>
<name>A0A813DC38_POLGL</name>
<feature type="non-terminal residue" evidence="3">
    <location>
        <position position="1"/>
    </location>
</feature>
<feature type="region of interest" description="Disordered" evidence="2">
    <location>
        <begin position="134"/>
        <end position="158"/>
    </location>
</feature>
<dbReference type="OrthoDB" id="2275718at2759"/>
<evidence type="ECO:0000256" key="1">
    <source>
        <dbReference type="SAM" id="Coils"/>
    </source>
</evidence>
<organism evidence="3 4">
    <name type="scientific">Polarella glacialis</name>
    <name type="common">Dinoflagellate</name>
    <dbReference type="NCBI Taxonomy" id="89957"/>
    <lineage>
        <taxon>Eukaryota</taxon>
        <taxon>Sar</taxon>
        <taxon>Alveolata</taxon>
        <taxon>Dinophyceae</taxon>
        <taxon>Suessiales</taxon>
        <taxon>Suessiaceae</taxon>
        <taxon>Polarella</taxon>
    </lineage>
</organism>
<dbReference type="GO" id="GO:0003729">
    <property type="term" value="F:mRNA binding"/>
    <property type="evidence" value="ECO:0007669"/>
    <property type="project" value="TreeGrafter"/>
</dbReference>
<keyword evidence="1" id="KW-0175">Coiled coil</keyword>
<reference evidence="3" key="1">
    <citation type="submission" date="2021-02" db="EMBL/GenBank/DDBJ databases">
        <authorList>
            <person name="Dougan E. K."/>
            <person name="Rhodes N."/>
            <person name="Thang M."/>
            <person name="Chan C."/>
        </authorList>
    </citation>
    <scope>NUCLEOTIDE SEQUENCE</scope>
</reference>
<gene>
    <name evidence="3" type="ORF">PGLA1383_LOCUS2445</name>
</gene>
<comment type="caution">
    <text evidence="3">The sequence shown here is derived from an EMBL/GenBank/DDBJ whole genome shotgun (WGS) entry which is preliminary data.</text>
</comment>
<keyword evidence="4" id="KW-1185">Reference proteome</keyword>
<dbReference type="GO" id="GO:0010494">
    <property type="term" value="C:cytoplasmic stress granule"/>
    <property type="evidence" value="ECO:0007669"/>
    <property type="project" value="TreeGrafter"/>
</dbReference>
<dbReference type="GO" id="GO:0034063">
    <property type="term" value="P:stress granule assembly"/>
    <property type="evidence" value="ECO:0007669"/>
    <property type="project" value="TreeGrafter"/>
</dbReference>
<evidence type="ECO:0000256" key="2">
    <source>
        <dbReference type="SAM" id="MobiDB-lite"/>
    </source>
</evidence>
<sequence length="242" mass="26865">MASCSSIIRVALASRGYVAVSAEEMEQQDELVRNFSIKSGSARALLESLDANRSSGQFDKISCLVWELQRLAVLSDKMQEEGIALNQDMVQLHEIEEKRLDALESTLQAKEAVLRQAAEELALYEEALDLVEEAQAPQAASTDEPSASSWTDDPKSFKTDGEIVKSQLEGQQERKLVAWVDSGSQVLAEESLLEPSTSTAPRQTWDQFQQNEELFGVRSTYSEDLYSTALDVSKVPQSVREQ</sequence>
<dbReference type="Proteomes" id="UP000654075">
    <property type="component" value="Unassembled WGS sequence"/>
</dbReference>
<dbReference type="AlphaFoldDB" id="A0A813DC38"/>
<evidence type="ECO:0000313" key="3">
    <source>
        <dbReference type="EMBL" id="CAE8583483.1"/>
    </source>
</evidence>
<dbReference type="InterPro" id="IPR045117">
    <property type="entry name" value="ATXN2-like"/>
</dbReference>
<dbReference type="EMBL" id="CAJNNV010000752">
    <property type="protein sequence ID" value="CAE8583483.1"/>
    <property type="molecule type" value="Genomic_DNA"/>
</dbReference>
<dbReference type="PANTHER" id="PTHR12854:SF7">
    <property type="entry name" value="ATAXIN-2 HOMOLOG"/>
    <property type="match status" value="1"/>
</dbReference>
<feature type="coiled-coil region" evidence="1">
    <location>
        <begin position="93"/>
        <end position="134"/>
    </location>
</feature>